<evidence type="ECO:0000256" key="3">
    <source>
        <dbReference type="ARBA" id="ARBA00022448"/>
    </source>
</evidence>
<comment type="subcellular location">
    <subcellularLocation>
        <location evidence="1">Cell envelope</location>
    </subcellularLocation>
</comment>
<dbReference type="PROSITE" id="PS51257">
    <property type="entry name" value="PROKAR_LIPOPROTEIN"/>
    <property type="match status" value="1"/>
</dbReference>
<dbReference type="PROSITE" id="PS50983">
    <property type="entry name" value="FE_B12_PBP"/>
    <property type="match status" value="1"/>
</dbReference>
<evidence type="ECO:0000259" key="6">
    <source>
        <dbReference type="PROSITE" id="PS50983"/>
    </source>
</evidence>
<comment type="similarity">
    <text evidence="2">Belongs to the bacterial solute-binding protein 8 family.</text>
</comment>
<dbReference type="InterPro" id="IPR002491">
    <property type="entry name" value="ABC_transptr_periplasmic_BD"/>
</dbReference>
<evidence type="ECO:0000313" key="7">
    <source>
        <dbReference type="EMBL" id="NYG03777.1"/>
    </source>
</evidence>
<keyword evidence="3" id="KW-0813">Transport</keyword>
<dbReference type="CDD" id="cd01146">
    <property type="entry name" value="FhuD"/>
    <property type="match status" value="1"/>
</dbReference>
<proteinExistence type="inferred from homology"/>
<protein>
    <submittedName>
        <fullName evidence="7">Iron complex transport system substrate-binding protein</fullName>
    </submittedName>
</protein>
<dbReference type="AlphaFoldDB" id="A0A852W429"/>
<keyword evidence="4 5" id="KW-0732">Signal</keyword>
<keyword evidence="8" id="KW-1185">Reference proteome</keyword>
<dbReference type="PANTHER" id="PTHR30532">
    <property type="entry name" value="IRON III DICITRATE-BINDING PERIPLASMIC PROTEIN"/>
    <property type="match status" value="1"/>
</dbReference>
<dbReference type="EMBL" id="JACCCZ010000001">
    <property type="protein sequence ID" value="NYG03777.1"/>
    <property type="molecule type" value="Genomic_DNA"/>
</dbReference>
<reference evidence="7 8" key="1">
    <citation type="submission" date="2020-07" db="EMBL/GenBank/DDBJ databases">
        <title>Sequencing the genomes of 1000 actinobacteria strains.</title>
        <authorList>
            <person name="Klenk H.-P."/>
        </authorList>
    </citation>
    <scope>NUCLEOTIDE SEQUENCE [LARGE SCALE GENOMIC DNA]</scope>
    <source>
        <strain evidence="7 8">DSM 44749</strain>
    </source>
</reference>
<organism evidence="7 8">
    <name type="scientific">Pseudonocardia alni</name>
    <name type="common">Amycolata alni</name>
    <dbReference type="NCBI Taxonomy" id="33907"/>
    <lineage>
        <taxon>Bacteria</taxon>
        <taxon>Bacillati</taxon>
        <taxon>Actinomycetota</taxon>
        <taxon>Actinomycetes</taxon>
        <taxon>Pseudonocardiales</taxon>
        <taxon>Pseudonocardiaceae</taxon>
        <taxon>Pseudonocardia</taxon>
    </lineage>
</organism>
<gene>
    <name evidence="7" type="ORF">HDA37_004062</name>
</gene>
<dbReference type="Proteomes" id="UP000549695">
    <property type="component" value="Unassembled WGS sequence"/>
</dbReference>
<feature type="signal peptide" evidence="5">
    <location>
        <begin position="1"/>
        <end position="24"/>
    </location>
</feature>
<name>A0A852W429_PSEA5</name>
<evidence type="ECO:0000256" key="2">
    <source>
        <dbReference type="ARBA" id="ARBA00008814"/>
    </source>
</evidence>
<dbReference type="GO" id="GO:0030288">
    <property type="term" value="C:outer membrane-bounded periplasmic space"/>
    <property type="evidence" value="ECO:0007669"/>
    <property type="project" value="TreeGrafter"/>
</dbReference>
<feature type="domain" description="Fe/B12 periplasmic-binding" evidence="6">
    <location>
        <begin position="53"/>
        <end position="308"/>
    </location>
</feature>
<comment type="caution">
    <text evidence="7">The sequence shown here is derived from an EMBL/GenBank/DDBJ whole genome shotgun (WGS) entry which is preliminary data.</text>
</comment>
<feature type="chain" id="PRO_5032472212" evidence="5">
    <location>
        <begin position="25"/>
        <end position="308"/>
    </location>
</feature>
<evidence type="ECO:0000256" key="5">
    <source>
        <dbReference type="SAM" id="SignalP"/>
    </source>
</evidence>
<sequence length="308" mass="32440">MMIRPFARFVAVLLVLGAAVGCGAGSGPGPEAPGGYTVTHAMGETRLPARPARVVVLDSPHLDALVALGTVPVGASVSAAGAGYPPYLADRLTGTESTGLIAEPDLEAVVRLRPDLIIGSAVRHRPLYEQLSRIAPTVFSVGSGTDWEEQARVTADAVDARPRMEELLSGWRGRAVTVGREVGAPGRTASIVRFRPESFRLYGPRSFSGSVLTAMGYDLGDRPWNEYSMIESAPELAGSIDGDVVFFTDRAQDPSSGSRAAVARLWGPLPAVRAGAVHEVDDETWMVGIGVLGAERVIDEVRERAAAG</sequence>
<dbReference type="GO" id="GO:1901678">
    <property type="term" value="P:iron coordination entity transport"/>
    <property type="evidence" value="ECO:0007669"/>
    <property type="project" value="UniProtKB-ARBA"/>
</dbReference>
<evidence type="ECO:0000256" key="1">
    <source>
        <dbReference type="ARBA" id="ARBA00004196"/>
    </source>
</evidence>
<evidence type="ECO:0000256" key="4">
    <source>
        <dbReference type="ARBA" id="ARBA00022729"/>
    </source>
</evidence>
<dbReference type="PANTHER" id="PTHR30532:SF25">
    <property type="entry name" value="IRON(III) DICITRATE-BINDING PERIPLASMIC PROTEIN"/>
    <property type="match status" value="1"/>
</dbReference>
<dbReference type="Pfam" id="PF01497">
    <property type="entry name" value="Peripla_BP_2"/>
    <property type="match status" value="1"/>
</dbReference>
<evidence type="ECO:0000313" key="8">
    <source>
        <dbReference type="Proteomes" id="UP000549695"/>
    </source>
</evidence>
<accession>A0A852W429</accession>
<dbReference type="InterPro" id="IPR051313">
    <property type="entry name" value="Bact_iron-sidero_bind"/>
</dbReference>
<dbReference type="SUPFAM" id="SSF53807">
    <property type="entry name" value="Helical backbone' metal receptor"/>
    <property type="match status" value="1"/>
</dbReference>
<dbReference type="Gene3D" id="3.40.50.1980">
    <property type="entry name" value="Nitrogenase molybdenum iron protein domain"/>
    <property type="match status" value="2"/>
</dbReference>